<evidence type="ECO:0000256" key="4">
    <source>
        <dbReference type="ARBA" id="ARBA00023136"/>
    </source>
</evidence>
<keyword evidence="2" id="KW-0812">Transmembrane</keyword>
<dbReference type="Gene3D" id="1.10.3430.10">
    <property type="entry name" value="Ammonium transporter AmtB like domains"/>
    <property type="match status" value="1"/>
</dbReference>
<keyword evidence="4" id="KW-0472">Membrane</keyword>
<organism evidence="5 6">
    <name type="scientific">Amanita muscaria (strain Koide BX008)</name>
    <dbReference type="NCBI Taxonomy" id="946122"/>
    <lineage>
        <taxon>Eukaryota</taxon>
        <taxon>Fungi</taxon>
        <taxon>Dikarya</taxon>
        <taxon>Basidiomycota</taxon>
        <taxon>Agaricomycotina</taxon>
        <taxon>Agaricomycetes</taxon>
        <taxon>Agaricomycetidae</taxon>
        <taxon>Agaricales</taxon>
        <taxon>Pluteineae</taxon>
        <taxon>Amanitaceae</taxon>
        <taxon>Amanita</taxon>
    </lineage>
</organism>
<gene>
    <name evidence="5" type="ORF">M378DRAFT_1039905</name>
</gene>
<name>A0A0C2WIT3_AMAMK</name>
<evidence type="ECO:0000256" key="3">
    <source>
        <dbReference type="ARBA" id="ARBA00022989"/>
    </source>
</evidence>
<dbReference type="STRING" id="946122.A0A0C2WIT3"/>
<protein>
    <submittedName>
        <fullName evidence="5">Uncharacterized protein</fullName>
    </submittedName>
</protein>
<comment type="subcellular location">
    <subcellularLocation>
        <location evidence="1">Membrane</location>
        <topology evidence="1">Multi-pass membrane protein</topology>
    </subcellularLocation>
</comment>
<evidence type="ECO:0000313" key="6">
    <source>
        <dbReference type="Proteomes" id="UP000054549"/>
    </source>
</evidence>
<dbReference type="OrthoDB" id="3019890at2759"/>
<dbReference type="InterPro" id="IPR029020">
    <property type="entry name" value="Ammonium/urea_transptr"/>
</dbReference>
<feature type="non-terminal residue" evidence="5">
    <location>
        <position position="1"/>
    </location>
</feature>
<accession>A0A0C2WIT3</accession>
<dbReference type="AlphaFoldDB" id="A0A0C2WIT3"/>
<evidence type="ECO:0000256" key="2">
    <source>
        <dbReference type="ARBA" id="ARBA00022692"/>
    </source>
</evidence>
<evidence type="ECO:0000313" key="5">
    <source>
        <dbReference type="EMBL" id="KIL56018.1"/>
    </source>
</evidence>
<reference evidence="5 6" key="1">
    <citation type="submission" date="2014-04" db="EMBL/GenBank/DDBJ databases">
        <title>Evolutionary Origins and Diversification of the Mycorrhizal Mutualists.</title>
        <authorList>
            <consortium name="DOE Joint Genome Institute"/>
            <consortium name="Mycorrhizal Genomics Consortium"/>
            <person name="Kohler A."/>
            <person name="Kuo A."/>
            <person name="Nagy L.G."/>
            <person name="Floudas D."/>
            <person name="Copeland A."/>
            <person name="Barry K.W."/>
            <person name="Cichocki N."/>
            <person name="Veneault-Fourrey C."/>
            <person name="LaButti K."/>
            <person name="Lindquist E.A."/>
            <person name="Lipzen A."/>
            <person name="Lundell T."/>
            <person name="Morin E."/>
            <person name="Murat C."/>
            <person name="Riley R."/>
            <person name="Ohm R."/>
            <person name="Sun H."/>
            <person name="Tunlid A."/>
            <person name="Henrissat B."/>
            <person name="Grigoriev I.V."/>
            <person name="Hibbett D.S."/>
            <person name="Martin F."/>
        </authorList>
    </citation>
    <scope>NUCLEOTIDE SEQUENCE [LARGE SCALE GENOMIC DNA]</scope>
    <source>
        <strain evidence="5 6">Koide BX008</strain>
    </source>
</reference>
<dbReference type="Proteomes" id="UP000054549">
    <property type="component" value="Unassembled WGS sequence"/>
</dbReference>
<dbReference type="EMBL" id="KN818454">
    <property type="protein sequence ID" value="KIL56018.1"/>
    <property type="molecule type" value="Genomic_DNA"/>
</dbReference>
<dbReference type="SUPFAM" id="SSF111352">
    <property type="entry name" value="Ammonium transporter"/>
    <property type="match status" value="1"/>
</dbReference>
<dbReference type="HOGENOM" id="CLU_2518659_0_0_1"/>
<dbReference type="GO" id="GO:0016020">
    <property type="term" value="C:membrane"/>
    <property type="evidence" value="ECO:0007669"/>
    <property type="project" value="UniProtKB-SubCell"/>
</dbReference>
<keyword evidence="3" id="KW-1133">Transmembrane helix</keyword>
<evidence type="ECO:0000256" key="1">
    <source>
        <dbReference type="ARBA" id="ARBA00004141"/>
    </source>
</evidence>
<proteinExistence type="predicted"/>
<sequence length="94" mass="10561">FQQFFLEYSLAFSDTTSAFIGNLKYFCLKGVLTQPSIGSTRIPALVFCICQCMFAAITLHRLLSPVTEHARLGPVSLRLVNTRIRPHCLLDIEV</sequence>
<dbReference type="InParanoid" id="A0A0C2WIT3"/>
<keyword evidence="6" id="KW-1185">Reference proteome</keyword>